<organism evidence="1 2">
    <name type="scientific">Myodes glareolus</name>
    <name type="common">Bank vole</name>
    <name type="synonym">Clethrionomys glareolus</name>
    <dbReference type="NCBI Taxonomy" id="447135"/>
    <lineage>
        <taxon>Eukaryota</taxon>
        <taxon>Metazoa</taxon>
        <taxon>Chordata</taxon>
        <taxon>Craniata</taxon>
        <taxon>Vertebrata</taxon>
        <taxon>Euteleostomi</taxon>
        <taxon>Mammalia</taxon>
        <taxon>Eutheria</taxon>
        <taxon>Euarchontoglires</taxon>
        <taxon>Glires</taxon>
        <taxon>Rodentia</taxon>
        <taxon>Myomorpha</taxon>
        <taxon>Muroidea</taxon>
        <taxon>Cricetidae</taxon>
        <taxon>Arvicolinae</taxon>
        <taxon>Myodes</taxon>
    </lineage>
</organism>
<accession>A0AAW0H8K8</accession>
<evidence type="ECO:0000313" key="1">
    <source>
        <dbReference type="EMBL" id="KAK7798817.1"/>
    </source>
</evidence>
<keyword evidence="2" id="KW-1185">Reference proteome</keyword>
<sequence length="108" mass="12204">MPNSHRYFPMNRMHGYLPLSLEFDATLSVEAKCYIKIFFSSSYTKNQMSPCIKKFVQMSTLMSNLFLVMRLPPVTVRSRMMPPGRAVGMTASIGTVTASLEWSLTLDA</sequence>
<comment type="caution">
    <text evidence="1">The sequence shown here is derived from an EMBL/GenBank/DDBJ whole genome shotgun (WGS) entry which is preliminary data.</text>
</comment>
<name>A0AAW0H8K8_MYOGA</name>
<protein>
    <submittedName>
        <fullName evidence="1">Uncharacterized protein</fullName>
    </submittedName>
</protein>
<dbReference type="AlphaFoldDB" id="A0AAW0H8K8"/>
<gene>
    <name evidence="1" type="ORF">U0070_009181</name>
</gene>
<dbReference type="EMBL" id="JBBHLL010000659">
    <property type="protein sequence ID" value="KAK7798817.1"/>
    <property type="molecule type" value="Genomic_DNA"/>
</dbReference>
<proteinExistence type="predicted"/>
<evidence type="ECO:0000313" key="2">
    <source>
        <dbReference type="Proteomes" id="UP001488838"/>
    </source>
</evidence>
<dbReference type="Proteomes" id="UP001488838">
    <property type="component" value="Unassembled WGS sequence"/>
</dbReference>
<feature type="non-terminal residue" evidence="1">
    <location>
        <position position="108"/>
    </location>
</feature>
<reference evidence="1 2" key="1">
    <citation type="journal article" date="2023" name="bioRxiv">
        <title>Conserved and derived expression patterns and positive selection on dental genes reveal complex evolutionary context of ever-growing rodent molars.</title>
        <authorList>
            <person name="Calamari Z.T."/>
            <person name="Song A."/>
            <person name="Cohen E."/>
            <person name="Akter M."/>
            <person name="Roy R.D."/>
            <person name="Hallikas O."/>
            <person name="Christensen M.M."/>
            <person name="Li P."/>
            <person name="Marangoni P."/>
            <person name="Jernvall J."/>
            <person name="Klein O.D."/>
        </authorList>
    </citation>
    <scope>NUCLEOTIDE SEQUENCE [LARGE SCALE GENOMIC DNA]</scope>
    <source>
        <strain evidence="1">V071</strain>
    </source>
</reference>